<comment type="caution">
    <text evidence="2">The sequence shown here is derived from an EMBL/GenBank/DDBJ whole genome shotgun (WGS) entry which is preliminary data.</text>
</comment>
<reference evidence="2 3" key="1">
    <citation type="submission" date="2023-08" db="EMBL/GenBank/DDBJ databases">
        <title>A Necator americanus chromosomal reference genome.</title>
        <authorList>
            <person name="Ilik V."/>
            <person name="Petrzelkova K.J."/>
            <person name="Pardy F."/>
            <person name="Fuh T."/>
            <person name="Niatou-Singa F.S."/>
            <person name="Gouil Q."/>
            <person name="Baker L."/>
            <person name="Ritchie M.E."/>
            <person name="Jex A.R."/>
            <person name="Gazzola D."/>
            <person name="Li H."/>
            <person name="Toshio Fujiwara R."/>
            <person name="Zhan B."/>
            <person name="Aroian R.V."/>
            <person name="Pafco B."/>
            <person name="Schwarz E.M."/>
        </authorList>
    </citation>
    <scope>NUCLEOTIDE SEQUENCE [LARGE SCALE GENOMIC DNA]</scope>
    <source>
        <strain evidence="2 3">Aroian</strain>
        <tissue evidence="2">Whole animal</tissue>
    </source>
</reference>
<name>A0ABR1BST2_NECAM</name>
<keyword evidence="3" id="KW-1185">Reference proteome</keyword>
<evidence type="ECO:0000256" key="1">
    <source>
        <dbReference type="SAM" id="MobiDB-lite"/>
    </source>
</evidence>
<dbReference type="Pfam" id="PF17618">
    <property type="entry name" value="SL4P"/>
    <property type="match status" value="1"/>
</dbReference>
<sequence>MQRFTTAMFETPPTLVGINSRCPHKSSPLLAPLFLIMTEEKAVNIKLYHRLLPRFVISYKDKDELYEELLRGIQKVECSKGKLYWFDCDSNHAVINYADDLIDAAQGDIKLLMEAADQNESKEGSEFEVIQCDEEKMASKPRIPSPYEVNAIPKSQNGSRSEEFTDENLHQPSRACHEHHKHVFYGDLPLAWNFAMDPRFTPWPFFYYIPMSTDNCHSERNCCHCRCHYQRDSFD</sequence>
<dbReference type="InterPro" id="IPR035127">
    <property type="entry name" value="SL4P"/>
</dbReference>
<accession>A0ABR1BST2</accession>
<evidence type="ECO:0000313" key="2">
    <source>
        <dbReference type="EMBL" id="KAK6728126.1"/>
    </source>
</evidence>
<protein>
    <submittedName>
        <fullName evidence="2">Uncharacterized protein</fullName>
    </submittedName>
</protein>
<dbReference type="EMBL" id="JAVFWL010000001">
    <property type="protein sequence ID" value="KAK6728126.1"/>
    <property type="molecule type" value="Genomic_DNA"/>
</dbReference>
<dbReference type="Proteomes" id="UP001303046">
    <property type="component" value="Unassembled WGS sequence"/>
</dbReference>
<feature type="compositionally biased region" description="Basic and acidic residues" evidence="1">
    <location>
        <begin position="160"/>
        <end position="169"/>
    </location>
</feature>
<gene>
    <name evidence="2" type="primary">Necator_chrI.g1776</name>
    <name evidence="2" type="ORF">RB195_005650</name>
</gene>
<organism evidence="2 3">
    <name type="scientific">Necator americanus</name>
    <name type="common">Human hookworm</name>
    <dbReference type="NCBI Taxonomy" id="51031"/>
    <lineage>
        <taxon>Eukaryota</taxon>
        <taxon>Metazoa</taxon>
        <taxon>Ecdysozoa</taxon>
        <taxon>Nematoda</taxon>
        <taxon>Chromadorea</taxon>
        <taxon>Rhabditida</taxon>
        <taxon>Rhabditina</taxon>
        <taxon>Rhabditomorpha</taxon>
        <taxon>Strongyloidea</taxon>
        <taxon>Ancylostomatidae</taxon>
        <taxon>Bunostominae</taxon>
        <taxon>Necator</taxon>
    </lineage>
</organism>
<evidence type="ECO:0000313" key="3">
    <source>
        <dbReference type="Proteomes" id="UP001303046"/>
    </source>
</evidence>
<proteinExistence type="predicted"/>
<feature type="region of interest" description="Disordered" evidence="1">
    <location>
        <begin position="150"/>
        <end position="170"/>
    </location>
</feature>